<dbReference type="OrthoDB" id="10395514at2759"/>
<name>A0A314ZDR7_PRUYE</name>
<sequence length="106" mass="11259">MALLTTSHDIGIHINTSIVTGGYSASRCNGLTDTACRIAHSELDFDLEFMLDSEFSIRILGTGTPIVEKGLDPGHSVCGRPVGERCHVGGNNGKPEHCSNVFNKGC</sequence>
<organism evidence="1 2">
    <name type="scientific">Prunus yedoensis var. nudiflora</name>
    <dbReference type="NCBI Taxonomy" id="2094558"/>
    <lineage>
        <taxon>Eukaryota</taxon>
        <taxon>Viridiplantae</taxon>
        <taxon>Streptophyta</taxon>
        <taxon>Embryophyta</taxon>
        <taxon>Tracheophyta</taxon>
        <taxon>Spermatophyta</taxon>
        <taxon>Magnoliopsida</taxon>
        <taxon>eudicotyledons</taxon>
        <taxon>Gunneridae</taxon>
        <taxon>Pentapetalae</taxon>
        <taxon>rosids</taxon>
        <taxon>fabids</taxon>
        <taxon>Rosales</taxon>
        <taxon>Rosaceae</taxon>
        <taxon>Amygdaloideae</taxon>
        <taxon>Amygdaleae</taxon>
        <taxon>Prunus</taxon>
    </lineage>
</organism>
<dbReference type="EMBL" id="PJQY01001748">
    <property type="protein sequence ID" value="PQQ00006.1"/>
    <property type="molecule type" value="Genomic_DNA"/>
</dbReference>
<comment type="caution">
    <text evidence="1">The sequence shown here is derived from an EMBL/GenBank/DDBJ whole genome shotgun (WGS) entry which is preliminary data.</text>
</comment>
<protein>
    <submittedName>
        <fullName evidence="1">Uncharacterized protein</fullName>
    </submittedName>
</protein>
<evidence type="ECO:0000313" key="2">
    <source>
        <dbReference type="Proteomes" id="UP000250321"/>
    </source>
</evidence>
<reference evidence="1 2" key="1">
    <citation type="submission" date="2018-02" db="EMBL/GenBank/DDBJ databases">
        <title>Draft genome of wild Prunus yedoensis var. nudiflora.</title>
        <authorList>
            <person name="Baek S."/>
            <person name="Kim J.-H."/>
            <person name="Choi K."/>
            <person name="Kim G.-B."/>
            <person name="Cho A."/>
            <person name="Jang H."/>
            <person name="Shin C.-H."/>
            <person name="Yu H.-J."/>
            <person name="Mun J.-H."/>
        </authorList>
    </citation>
    <scope>NUCLEOTIDE SEQUENCE [LARGE SCALE GENOMIC DNA]</scope>
    <source>
        <strain evidence="2">cv. Jeju island</strain>
        <tissue evidence="1">Leaf</tissue>
    </source>
</reference>
<dbReference type="Proteomes" id="UP000250321">
    <property type="component" value="Unassembled WGS sequence"/>
</dbReference>
<keyword evidence="2" id="KW-1185">Reference proteome</keyword>
<evidence type="ECO:0000313" key="1">
    <source>
        <dbReference type="EMBL" id="PQQ00006.1"/>
    </source>
</evidence>
<gene>
    <name evidence="1" type="ORF">Pyn_01983</name>
</gene>
<proteinExistence type="predicted"/>
<accession>A0A314ZDR7</accession>
<dbReference type="AlphaFoldDB" id="A0A314ZDR7"/>